<evidence type="ECO:0000259" key="3">
    <source>
        <dbReference type="PROSITE" id="PS50089"/>
    </source>
</evidence>
<dbReference type="CDD" id="cd16461">
    <property type="entry name" value="RING-H2_EL5-like"/>
    <property type="match status" value="1"/>
</dbReference>
<dbReference type="SUPFAM" id="SSF57850">
    <property type="entry name" value="RING/U-box"/>
    <property type="match status" value="1"/>
</dbReference>
<dbReference type="OrthoDB" id="8062037at2759"/>
<keyword evidence="2" id="KW-1133">Transmembrane helix</keyword>
<organism evidence="4 5">
    <name type="scientific">Morus notabilis</name>
    <dbReference type="NCBI Taxonomy" id="981085"/>
    <lineage>
        <taxon>Eukaryota</taxon>
        <taxon>Viridiplantae</taxon>
        <taxon>Streptophyta</taxon>
        <taxon>Embryophyta</taxon>
        <taxon>Tracheophyta</taxon>
        <taxon>Spermatophyta</taxon>
        <taxon>Magnoliopsida</taxon>
        <taxon>eudicotyledons</taxon>
        <taxon>Gunneridae</taxon>
        <taxon>Pentapetalae</taxon>
        <taxon>rosids</taxon>
        <taxon>fabids</taxon>
        <taxon>Rosales</taxon>
        <taxon>Moraceae</taxon>
        <taxon>Moreae</taxon>
        <taxon>Morus</taxon>
    </lineage>
</organism>
<dbReference type="SMART" id="SM00184">
    <property type="entry name" value="RING"/>
    <property type="match status" value="1"/>
</dbReference>
<reference evidence="5" key="1">
    <citation type="submission" date="2013-01" db="EMBL/GenBank/DDBJ databases">
        <title>Draft Genome Sequence of a Mulberry Tree, Morus notabilis C.K. Schneid.</title>
        <authorList>
            <person name="He N."/>
            <person name="Zhao S."/>
        </authorList>
    </citation>
    <scope>NUCLEOTIDE SEQUENCE</scope>
</reference>
<dbReference type="Proteomes" id="UP000030645">
    <property type="component" value="Unassembled WGS sequence"/>
</dbReference>
<proteinExistence type="predicted"/>
<sequence>MSFANDDRGTTGKVLMAIQISLVAIVILVDGFNEKLVPPLLFAVFVAYYCTARTRTHALLRSDNSLPRPAGDSISTIAIVGAGSSAGDQDSGGVTIIELGLDEAALRSFPKLLYSVDFGKLVDHEDEESSSSTAICCSICLADFEEGDVLWLLPDCGHVFHQKCVDPWLQLRPTCPNCRTSPIPTPIATPLAEVTPSVWQ</sequence>
<dbReference type="GO" id="GO:0008270">
    <property type="term" value="F:zinc ion binding"/>
    <property type="evidence" value="ECO:0007669"/>
    <property type="project" value="UniProtKB-KW"/>
</dbReference>
<evidence type="ECO:0000256" key="1">
    <source>
        <dbReference type="PROSITE-ProRule" id="PRU00175"/>
    </source>
</evidence>
<dbReference type="AlphaFoldDB" id="W9QVU6"/>
<keyword evidence="2" id="KW-0472">Membrane</keyword>
<dbReference type="PANTHER" id="PTHR46719">
    <property type="entry name" value="TRANSCRIPTION FACTOR C2H2 FAMILY-RELATED"/>
    <property type="match status" value="1"/>
</dbReference>
<dbReference type="Pfam" id="PF13639">
    <property type="entry name" value="zf-RING_2"/>
    <property type="match status" value="1"/>
</dbReference>
<dbReference type="InterPro" id="IPR001841">
    <property type="entry name" value="Znf_RING"/>
</dbReference>
<gene>
    <name evidence="4" type="ORF">L484_012592</name>
</gene>
<dbReference type="InterPro" id="IPR045899">
    <property type="entry name" value="ATL71-like"/>
</dbReference>
<accession>W9QVU6</accession>
<dbReference type="PANTHER" id="PTHR46719:SF7">
    <property type="entry name" value="RING-H2 FINGER PROTEIN ATL71-RELATED"/>
    <property type="match status" value="1"/>
</dbReference>
<keyword evidence="5" id="KW-1185">Reference proteome</keyword>
<keyword evidence="1" id="KW-0862">Zinc</keyword>
<dbReference type="Gene3D" id="3.30.40.10">
    <property type="entry name" value="Zinc/RING finger domain, C3HC4 (zinc finger)"/>
    <property type="match status" value="1"/>
</dbReference>
<feature type="transmembrane region" description="Helical" evidence="2">
    <location>
        <begin position="12"/>
        <end position="29"/>
    </location>
</feature>
<feature type="domain" description="RING-type" evidence="3">
    <location>
        <begin position="137"/>
        <end position="179"/>
    </location>
</feature>
<protein>
    <submittedName>
        <fullName evidence="4">Putative RING-H2 finger protein ATL71</fullName>
    </submittedName>
</protein>
<evidence type="ECO:0000256" key="2">
    <source>
        <dbReference type="SAM" id="Phobius"/>
    </source>
</evidence>
<dbReference type="InterPro" id="IPR013083">
    <property type="entry name" value="Znf_RING/FYVE/PHD"/>
</dbReference>
<dbReference type="KEGG" id="mnt:21395793"/>
<keyword evidence="1" id="KW-0863">Zinc-finger</keyword>
<keyword evidence="2" id="KW-0812">Transmembrane</keyword>
<dbReference type="eggNOG" id="KOG0800">
    <property type="taxonomic scope" value="Eukaryota"/>
</dbReference>
<dbReference type="EMBL" id="KE343726">
    <property type="protein sequence ID" value="EXB39584.1"/>
    <property type="molecule type" value="Genomic_DNA"/>
</dbReference>
<dbReference type="PROSITE" id="PS50089">
    <property type="entry name" value="ZF_RING_2"/>
    <property type="match status" value="1"/>
</dbReference>
<evidence type="ECO:0000313" key="5">
    <source>
        <dbReference type="Proteomes" id="UP000030645"/>
    </source>
</evidence>
<keyword evidence="1" id="KW-0479">Metal-binding</keyword>
<evidence type="ECO:0000313" key="4">
    <source>
        <dbReference type="EMBL" id="EXB39584.1"/>
    </source>
</evidence>
<name>W9QVU6_9ROSA</name>